<protein>
    <recommendedName>
        <fullName evidence="4">Outer membrane protein assembly factor BamB</fullName>
    </recommendedName>
</protein>
<accession>A0A1M5G5R7</accession>
<dbReference type="InterPro" id="IPR018391">
    <property type="entry name" value="PQQ_b-propeller_rpt"/>
</dbReference>
<dbReference type="InterPro" id="IPR011047">
    <property type="entry name" value="Quinoprotein_ADH-like_sf"/>
</dbReference>
<keyword evidence="4" id="KW-0449">Lipoprotein</keyword>
<keyword evidence="1 4" id="KW-0732">Signal</keyword>
<dbReference type="NCBIfam" id="NF008351">
    <property type="entry name" value="PRK11138.1"/>
    <property type="match status" value="1"/>
</dbReference>
<evidence type="ECO:0000256" key="1">
    <source>
        <dbReference type="ARBA" id="ARBA00022729"/>
    </source>
</evidence>
<evidence type="ECO:0000256" key="2">
    <source>
        <dbReference type="ARBA" id="ARBA00023136"/>
    </source>
</evidence>
<dbReference type="NCBIfam" id="TIGR03300">
    <property type="entry name" value="assembly_YfgL"/>
    <property type="match status" value="1"/>
</dbReference>
<organism evidence="6 7">
    <name type="scientific">Vibrio gazogenes DSM 21264 = NBRC 103151</name>
    <dbReference type="NCBI Taxonomy" id="1123492"/>
    <lineage>
        <taxon>Bacteria</taxon>
        <taxon>Pseudomonadati</taxon>
        <taxon>Pseudomonadota</taxon>
        <taxon>Gammaproteobacteria</taxon>
        <taxon>Vibrionales</taxon>
        <taxon>Vibrionaceae</taxon>
        <taxon>Vibrio</taxon>
    </lineage>
</organism>
<dbReference type="InterPro" id="IPR017687">
    <property type="entry name" value="BamB"/>
</dbReference>
<dbReference type="Pfam" id="PF13360">
    <property type="entry name" value="PQQ_2"/>
    <property type="match status" value="1"/>
</dbReference>
<evidence type="ECO:0000313" key="6">
    <source>
        <dbReference type="EMBL" id="SHF99049.1"/>
    </source>
</evidence>
<dbReference type="GO" id="GO:0009279">
    <property type="term" value="C:cell outer membrane"/>
    <property type="evidence" value="ECO:0007669"/>
    <property type="project" value="UniProtKB-SubCell"/>
</dbReference>
<dbReference type="Gene3D" id="2.130.10.10">
    <property type="entry name" value="YVTN repeat-like/Quinoprotein amine dehydrogenase"/>
    <property type="match status" value="1"/>
</dbReference>
<dbReference type="GO" id="GO:0043165">
    <property type="term" value="P:Gram-negative-bacterium-type cell outer membrane assembly"/>
    <property type="evidence" value="ECO:0007669"/>
    <property type="project" value="UniProtKB-UniRule"/>
</dbReference>
<dbReference type="HAMAP" id="MF_00923">
    <property type="entry name" value="OM_assembly_BamB"/>
    <property type="match status" value="1"/>
</dbReference>
<dbReference type="PANTHER" id="PTHR34512">
    <property type="entry name" value="CELL SURFACE PROTEIN"/>
    <property type="match status" value="1"/>
</dbReference>
<dbReference type="InterPro" id="IPR002372">
    <property type="entry name" value="PQQ_rpt_dom"/>
</dbReference>
<reference evidence="7" key="1">
    <citation type="submission" date="2016-11" db="EMBL/GenBank/DDBJ databases">
        <authorList>
            <person name="Varghese N."/>
            <person name="Submissions S."/>
        </authorList>
    </citation>
    <scope>NUCLEOTIDE SEQUENCE [LARGE SCALE GENOMIC DNA]</scope>
    <source>
        <strain evidence="7">DSM 21264</strain>
    </source>
</reference>
<keyword evidence="2 4" id="KW-0472">Membrane</keyword>
<name>A0A1M5G5R7_VIBGA</name>
<feature type="domain" description="Pyrrolo-quinoline quinone repeat" evidence="5">
    <location>
        <begin position="75"/>
        <end position="311"/>
    </location>
</feature>
<dbReference type="SUPFAM" id="SSF50998">
    <property type="entry name" value="Quinoprotein alcohol dehydrogenase-like"/>
    <property type="match status" value="1"/>
</dbReference>
<comment type="subcellular location">
    <subcellularLocation>
        <location evidence="4">Cell outer membrane</location>
        <topology evidence="4">Lipid-anchor</topology>
    </subcellularLocation>
</comment>
<evidence type="ECO:0000313" key="7">
    <source>
        <dbReference type="Proteomes" id="UP000184159"/>
    </source>
</evidence>
<dbReference type="SMART" id="SM00564">
    <property type="entry name" value="PQQ"/>
    <property type="match status" value="7"/>
</dbReference>
<comment type="similarity">
    <text evidence="4">Belongs to the BamB family.</text>
</comment>
<dbReference type="EMBL" id="FQUH01000023">
    <property type="protein sequence ID" value="SHF99049.1"/>
    <property type="molecule type" value="Genomic_DNA"/>
</dbReference>
<comment type="subunit">
    <text evidence="4">Part of the Bam complex.</text>
</comment>
<evidence type="ECO:0000259" key="5">
    <source>
        <dbReference type="Pfam" id="PF13360"/>
    </source>
</evidence>
<dbReference type="GO" id="GO:0051205">
    <property type="term" value="P:protein insertion into membrane"/>
    <property type="evidence" value="ECO:0007669"/>
    <property type="project" value="UniProtKB-UniRule"/>
</dbReference>
<dbReference type="InterPro" id="IPR015943">
    <property type="entry name" value="WD40/YVTN_repeat-like_dom_sf"/>
</dbReference>
<dbReference type="PROSITE" id="PS51257">
    <property type="entry name" value="PROKAR_LIPOPROTEIN"/>
    <property type="match status" value="1"/>
</dbReference>
<keyword evidence="7" id="KW-1185">Reference proteome</keyword>
<evidence type="ECO:0000256" key="3">
    <source>
        <dbReference type="ARBA" id="ARBA00023237"/>
    </source>
</evidence>
<evidence type="ECO:0000256" key="4">
    <source>
        <dbReference type="HAMAP-Rule" id="MF_00923"/>
    </source>
</evidence>
<gene>
    <name evidence="4" type="primary">bamB</name>
    <name evidence="6" type="ORF">SAMN02745781_03692</name>
</gene>
<dbReference type="AlphaFoldDB" id="A0A1M5G5R7"/>
<keyword evidence="3 4" id="KW-0998">Cell outer membrane</keyword>
<dbReference type="PANTHER" id="PTHR34512:SF30">
    <property type="entry name" value="OUTER MEMBRANE PROTEIN ASSEMBLY FACTOR BAMB"/>
    <property type="match status" value="1"/>
</dbReference>
<comment type="function">
    <text evidence="4">Part of the outer membrane protein assembly complex, which is involved in assembly and insertion of beta-barrel proteins into the outer membrane.</text>
</comment>
<proteinExistence type="inferred from homology"/>
<sequence length="386" mass="41677">MKKWFGNLCLMAAMTSGLIGCSGEEESVVMAPVPVVKSQFTPHSDWHASVGSGVGHYFSKLKPKYAYDTIFVADRDGLVKALNPENGKELWHHDLEVDDPIRLAGGIESGFNQIYVGSENGMVYALDAKSGELKWKQSIGGEVLAPPTTDSNLLIINTSNGNLTALDQSSGKEQWVISTEVPNLTLRGVSEPVAVSGGVFWGTAGGRLAAAITSRGQMIWQQPIGIPKGATEIDRLVDVDSSPLVIGNSLYIIGYNGQLVDVDLRSGKPVWKRSYSSAKNIATDGGRLFIATDEDHIVAVDARSGTELWTNSKLEHRLVTAPVVISNYVVVGDSEGYLYWIDRNSGDFVAQQFVDSSGFAVSPIALPDNSYLSITRNGDLKKLTIR</sequence>
<dbReference type="RefSeq" id="WP_072962644.1">
    <property type="nucleotide sequence ID" value="NZ_FQUH01000023.1"/>
</dbReference>
<keyword evidence="4" id="KW-0564">Palmitate</keyword>
<dbReference type="Proteomes" id="UP000184159">
    <property type="component" value="Unassembled WGS sequence"/>
</dbReference>